<evidence type="ECO:0000313" key="6">
    <source>
        <dbReference type="Proteomes" id="UP000657574"/>
    </source>
</evidence>
<evidence type="ECO:0000313" key="5">
    <source>
        <dbReference type="EMBL" id="GGJ39922.1"/>
    </source>
</evidence>
<dbReference type="RefSeq" id="WP_229840946.1">
    <property type="nucleotide sequence ID" value="NZ_BMQA01000024.1"/>
</dbReference>
<dbReference type="PANTHER" id="PTHR30055">
    <property type="entry name" value="HTH-TYPE TRANSCRIPTIONAL REGULATOR RUTR"/>
    <property type="match status" value="1"/>
</dbReference>
<dbReference type="InterPro" id="IPR050109">
    <property type="entry name" value="HTH-type_TetR-like_transc_reg"/>
</dbReference>
<dbReference type="PRINTS" id="PR00455">
    <property type="entry name" value="HTHTETR"/>
</dbReference>
<dbReference type="Proteomes" id="UP000657574">
    <property type="component" value="Unassembled WGS sequence"/>
</dbReference>
<dbReference type="GO" id="GO:0003700">
    <property type="term" value="F:DNA-binding transcription factor activity"/>
    <property type="evidence" value="ECO:0007669"/>
    <property type="project" value="TreeGrafter"/>
</dbReference>
<feature type="region of interest" description="Disordered" evidence="3">
    <location>
        <begin position="1"/>
        <end position="23"/>
    </location>
</feature>
<feature type="domain" description="HTH tetR-type" evidence="4">
    <location>
        <begin position="22"/>
        <end position="82"/>
    </location>
</feature>
<dbReference type="InterPro" id="IPR001647">
    <property type="entry name" value="HTH_TetR"/>
</dbReference>
<reference evidence="5" key="1">
    <citation type="journal article" date="2014" name="Int. J. Syst. Evol. Microbiol.">
        <title>Complete genome sequence of Corynebacterium casei LMG S-19264T (=DSM 44701T), isolated from a smear-ripened cheese.</title>
        <authorList>
            <consortium name="US DOE Joint Genome Institute (JGI-PGF)"/>
            <person name="Walter F."/>
            <person name="Albersmeier A."/>
            <person name="Kalinowski J."/>
            <person name="Ruckert C."/>
        </authorList>
    </citation>
    <scope>NUCLEOTIDE SEQUENCE</scope>
    <source>
        <strain evidence="5">JCM 3086</strain>
    </source>
</reference>
<proteinExistence type="predicted"/>
<keyword evidence="6" id="KW-1185">Reference proteome</keyword>
<dbReference type="Pfam" id="PF00440">
    <property type="entry name" value="TetR_N"/>
    <property type="match status" value="1"/>
</dbReference>
<dbReference type="InterPro" id="IPR009057">
    <property type="entry name" value="Homeodomain-like_sf"/>
</dbReference>
<sequence length="203" mass="21998">MESESPQPPSGPPAAKRPRNAAATREAILRSAVEAFTRVGYDGAGVRDIAKEAGVTAMLVNRYFGSKEQLFAETVDASFAPRTVVTDDPATLSRDIAKSLVDRTGPEADHLSPFLLMLRSAPNPRTAEIARAGIERHVERELTGMLTGEQARERSALALAVIAGVWLMRKVIGDTALVEADADDLTRRLEDVLRVLLEDPEPK</sequence>
<dbReference type="InterPro" id="IPR036271">
    <property type="entry name" value="Tet_transcr_reg_TetR-rel_C_sf"/>
</dbReference>
<evidence type="ECO:0000256" key="3">
    <source>
        <dbReference type="SAM" id="MobiDB-lite"/>
    </source>
</evidence>
<evidence type="ECO:0000259" key="4">
    <source>
        <dbReference type="PROSITE" id="PS50977"/>
    </source>
</evidence>
<reference evidence="5" key="2">
    <citation type="submission" date="2020-09" db="EMBL/GenBank/DDBJ databases">
        <authorList>
            <person name="Sun Q."/>
            <person name="Ohkuma M."/>
        </authorList>
    </citation>
    <scope>NUCLEOTIDE SEQUENCE</scope>
    <source>
        <strain evidence="5">JCM 3086</strain>
    </source>
</reference>
<feature type="compositionally biased region" description="Pro residues" evidence="3">
    <location>
        <begin position="1"/>
        <end position="12"/>
    </location>
</feature>
<dbReference type="SUPFAM" id="SSF48498">
    <property type="entry name" value="Tetracyclin repressor-like, C-terminal domain"/>
    <property type="match status" value="1"/>
</dbReference>
<dbReference type="PANTHER" id="PTHR30055:SF235">
    <property type="entry name" value="TRANSCRIPTIONAL REGULATORY PROTEIN"/>
    <property type="match status" value="1"/>
</dbReference>
<dbReference type="AlphaFoldDB" id="A0A917L2N7"/>
<evidence type="ECO:0000256" key="1">
    <source>
        <dbReference type="ARBA" id="ARBA00023125"/>
    </source>
</evidence>
<dbReference type="Pfam" id="PF17920">
    <property type="entry name" value="TetR_C_16"/>
    <property type="match status" value="1"/>
</dbReference>
<gene>
    <name evidence="5" type="ORF">GCM10010121_058790</name>
</gene>
<accession>A0A917L2N7</accession>
<dbReference type="PROSITE" id="PS50977">
    <property type="entry name" value="HTH_TETR_2"/>
    <property type="match status" value="1"/>
</dbReference>
<organism evidence="5 6">
    <name type="scientific">Streptomyces brasiliensis</name>
    <dbReference type="NCBI Taxonomy" id="1954"/>
    <lineage>
        <taxon>Bacteria</taxon>
        <taxon>Bacillati</taxon>
        <taxon>Actinomycetota</taxon>
        <taxon>Actinomycetes</taxon>
        <taxon>Kitasatosporales</taxon>
        <taxon>Streptomycetaceae</taxon>
        <taxon>Streptomyces</taxon>
    </lineage>
</organism>
<dbReference type="Gene3D" id="1.10.357.10">
    <property type="entry name" value="Tetracycline Repressor, domain 2"/>
    <property type="match status" value="1"/>
</dbReference>
<protein>
    <submittedName>
        <fullName evidence="5">TetR family transcriptional regulator</fullName>
    </submittedName>
</protein>
<dbReference type="EMBL" id="BMQA01000024">
    <property type="protein sequence ID" value="GGJ39922.1"/>
    <property type="molecule type" value="Genomic_DNA"/>
</dbReference>
<keyword evidence="1 2" id="KW-0238">DNA-binding</keyword>
<comment type="caution">
    <text evidence="5">The sequence shown here is derived from an EMBL/GenBank/DDBJ whole genome shotgun (WGS) entry which is preliminary data.</text>
</comment>
<feature type="DNA-binding region" description="H-T-H motif" evidence="2">
    <location>
        <begin position="45"/>
        <end position="64"/>
    </location>
</feature>
<dbReference type="InterPro" id="IPR041678">
    <property type="entry name" value="TetR_C_16"/>
</dbReference>
<dbReference type="SUPFAM" id="SSF46689">
    <property type="entry name" value="Homeodomain-like"/>
    <property type="match status" value="1"/>
</dbReference>
<evidence type="ECO:0000256" key="2">
    <source>
        <dbReference type="PROSITE-ProRule" id="PRU00335"/>
    </source>
</evidence>
<name>A0A917L2N7_9ACTN</name>
<dbReference type="GO" id="GO:0000976">
    <property type="term" value="F:transcription cis-regulatory region binding"/>
    <property type="evidence" value="ECO:0007669"/>
    <property type="project" value="TreeGrafter"/>
</dbReference>